<evidence type="ECO:0000256" key="1">
    <source>
        <dbReference type="ARBA" id="ARBA00007355"/>
    </source>
</evidence>
<dbReference type="AlphaFoldDB" id="A0AAD9HX60"/>
<evidence type="ECO:0008006" key="5">
    <source>
        <dbReference type="Google" id="ProtNLM"/>
    </source>
</evidence>
<reference evidence="3" key="1">
    <citation type="journal article" date="2023" name="Mol. Plant Microbe Interact.">
        <title>Elucidating the Obligate Nature and Biological Capacity of an Invasive Fungal Corn Pathogen.</title>
        <authorList>
            <person name="MacCready J.S."/>
            <person name="Roggenkamp E.M."/>
            <person name="Gdanetz K."/>
            <person name="Chilvers M.I."/>
        </authorList>
    </citation>
    <scope>NUCLEOTIDE SEQUENCE</scope>
    <source>
        <strain evidence="3">PM02</strain>
    </source>
</reference>
<protein>
    <recommendedName>
        <fullName evidence="5">CENP-V/GFA domain-containing protein</fullName>
    </recommendedName>
</protein>
<keyword evidence="4" id="KW-1185">Reference proteome</keyword>
<dbReference type="PANTHER" id="PTHR32470:SF2">
    <property type="entry name" value="NADH DEHYDROGENASE [UBIQUINONE] 1 ALPHA SUBCOMPLEX ASSEMBLY FACTOR 2"/>
    <property type="match status" value="1"/>
</dbReference>
<feature type="region of interest" description="Disordered" evidence="2">
    <location>
        <begin position="417"/>
        <end position="442"/>
    </location>
</feature>
<dbReference type="InterPro" id="IPR052618">
    <property type="entry name" value="ComplexI_NDUFA12"/>
</dbReference>
<comment type="similarity">
    <text evidence="1">Belongs to the complex I NDUFA12 subunit family.</text>
</comment>
<evidence type="ECO:0000313" key="4">
    <source>
        <dbReference type="Proteomes" id="UP001217918"/>
    </source>
</evidence>
<gene>
    <name evidence="3" type="ORF">P8C59_000337</name>
</gene>
<evidence type="ECO:0000313" key="3">
    <source>
        <dbReference type="EMBL" id="KAK2066530.1"/>
    </source>
</evidence>
<dbReference type="EMBL" id="JAQQPM010000001">
    <property type="protein sequence ID" value="KAK2066530.1"/>
    <property type="molecule type" value="Genomic_DNA"/>
</dbReference>
<comment type="caution">
    <text evidence="3">The sequence shown here is derived from an EMBL/GenBank/DDBJ whole genome shotgun (WGS) entry which is preliminary data.</text>
</comment>
<dbReference type="Pfam" id="PF05071">
    <property type="entry name" value="NDUFA12"/>
    <property type="match status" value="1"/>
</dbReference>
<name>A0AAD9HX60_9PEZI</name>
<accession>A0AAD9HX60</accession>
<dbReference type="GO" id="GO:0045271">
    <property type="term" value="C:respiratory chain complex I"/>
    <property type="evidence" value="ECO:0007669"/>
    <property type="project" value="InterPro"/>
</dbReference>
<dbReference type="Proteomes" id="UP001217918">
    <property type="component" value="Unassembled WGS sequence"/>
</dbReference>
<evidence type="ECO:0000256" key="2">
    <source>
        <dbReference type="SAM" id="MobiDB-lite"/>
    </source>
</evidence>
<dbReference type="GO" id="GO:0032981">
    <property type="term" value="P:mitochondrial respiratory chain complex I assembly"/>
    <property type="evidence" value="ECO:0007669"/>
    <property type="project" value="TreeGrafter"/>
</dbReference>
<organism evidence="3 4">
    <name type="scientific">Phyllachora maydis</name>
    <dbReference type="NCBI Taxonomy" id="1825666"/>
    <lineage>
        <taxon>Eukaryota</taxon>
        <taxon>Fungi</taxon>
        <taxon>Dikarya</taxon>
        <taxon>Ascomycota</taxon>
        <taxon>Pezizomycotina</taxon>
        <taxon>Sordariomycetes</taxon>
        <taxon>Sordariomycetidae</taxon>
        <taxon>Phyllachorales</taxon>
        <taxon>Phyllachoraceae</taxon>
        <taxon>Phyllachora</taxon>
    </lineage>
</organism>
<dbReference type="PANTHER" id="PTHR32470">
    <property type="entry name" value="ADH DEHYDROGENASE [UBIQUINONE] 1 ALPHA SUBCOMPLEX ASSEMBLY FACTOR 2"/>
    <property type="match status" value="1"/>
</dbReference>
<dbReference type="InterPro" id="IPR007763">
    <property type="entry name" value="NDUFA12"/>
</dbReference>
<proteinExistence type="inferred from homology"/>
<sequence length="442" mass="50478">MSPYLPLAYPAITELRHTYDVGAWRPVRSSKRTLDLLDLARKKTLRNAVLNGLVSQMTSGPSLMSPSPFLHQAWLRWKTLRLPWRKQFLVGLDLHGNTYWEFKDVRGAEGRWRRMVRYPRKTHHDDVQVSPAWHQWLRNTRKEPPSLREQHEDLVRQERMKLLAAEADARWEAKPSMMDAPAAPQHFDCLITAFIFPSTAKTRFEKICGRNRYVVHIPKEPSRASDVARVLFDSHPAQRMAQTSPLAAFLRVPLDWYHSTTFAFFPDETSAMIRKVYISPRKGHSMRHFCGFCGTPLSYWSEQPRSEADFIQVALGSLCSENLHDLEDLGLAPDVDDEVGETVPTTPQDTEMVVSPSNEVMVRDGVGRRETAGGLPWFETLISGSKLGNMQTAKGISQSRDGSVRVEWEVYEWTDEDGTAGGKRKYAELSSAPDRARMEDLQ</sequence>
<dbReference type="GO" id="GO:0005739">
    <property type="term" value="C:mitochondrion"/>
    <property type="evidence" value="ECO:0007669"/>
    <property type="project" value="TreeGrafter"/>
</dbReference>